<dbReference type="InterPro" id="IPR038740">
    <property type="entry name" value="BioF2-like_GNAT_dom"/>
</dbReference>
<organism evidence="2 3">
    <name type="scientific">Marinobacter profundi</name>
    <dbReference type="NCBI Taxonomy" id="2666256"/>
    <lineage>
        <taxon>Bacteria</taxon>
        <taxon>Pseudomonadati</taxon>
        <taxon>Pseudomonadota</taxon>
        <taxon>Gammaproteobacteria</taxon>
        <taxon>Pseudomonadales</taxon>
        <taxon>Marinobacteraceae</taxon>
        <taxon>Marinobacter</taxon>
    </lineage>
</organism>
<dbReference type="Pfam" id="PF13480">
    <property type="entry name" value="Acetyltransf_6"/>
    <property type="match status" value="1"/>
</dbReference>
<evidence type="ECO:0000313" key="3">
    <source>
        <dbReference type="Proteomes" id="UP000231409"/>
    </source>
</evidence>
<dbReference type="Gene3D" id="3.40.630.30">
    <property type="match status" value="1"/>
</dbReference>
<dbReference type="InterPro" id="IPR016181">
    <property type="entry name" value="Acyl_CoA_acyltransferase"/>
</dbReference>
<keyword evidence="2" id="KW-0808">Transferase</keyword>
<sequence length="327" mass="37521">MSLFQTRAWQDAWWKFWGDTPGFRRIDLFPGGNDLYIDHYRLKNVLPVSCLQFVGTSYRRISTPRTEYNGFDGNQRPPLDRLQWSEAVFADMVDGSDDVAWLLVLARAHGWPVRRVATDIAYAIDTLGDFAEYLASLGKGTRLRLFNRRSVLEQCGDVMIDNWWPENPDGFFELLNRFHLERWGQPCFNATSTAFHLEFLRQIEQEGGTPELSVLSVAGQPVSVLYNVWYQKTVYNLQAGYIENLHKKIALGTLHLGYSIEAAFANPGARLFDMLAGGGKNEDYKARLATRQLPLVSLMLVRNPVFKALYWLKDFRDRKREHGTSGV</sequence>
<gene>
    <name evidence="2" type="ORF">CLH61_03710</name>
</gene>
<dbReference type="GO" id="GO:0016740">
    <property type="term" value="F:transferase activity"/>
    <property type="evidence" value="ECO:0007669"/>
    <property type="project" value="UniProtKB-KW"/>
</dbReference>
<dbReference type="EMBL" id="NTFH01000004">
    <property type="protein sequence ID" value="PHQ16534.1"/>
    <property type="molecule type" value="Genomic_DNA"/>
</dbReference>
<reference evidence="2 3" key="1">
    <citation type="submission" date="2017-09" db="EMBL/GenBank/DDBJ databases">
        <title>The draft genome sequences of Marinobacter sp. PWS21.</title>
        <authorList>
            <person name="Cao J."/>
        </authorList>
    </citation>
    <scope>NUCLEOTIDE SEQUENCE [LARGE SCALE GENOMIC DNA]</scope>
    <source>
        <strain evidence="2 3">PWS21</strain>
    </source>
</reference>
<dbReference type="Proteomes" id="UP000231409">
    <property type="component" value="Unassembled WGS sequence"/>
</dbReference>
<evidence type="ECO:0000313" key="2">
    <source>
        <dbReference type="EMBL" id="PHQ16534.1"/>
    </source>
</evidence>
<name>A0A2G1UPW2_9GAMM</name>
<keyword evidence="3" id="KW-1185">Reference proteome</keyword>
<feature type="domain" description="BioF2-like acetyltransferase" evidence="1">
    <location>
        <begin position="149"/>
        <end position="285"/>
    </location>
</feature>
<dbReference type="AlphaFoldDB" id="A0A2G1UPW2"/>
<protein>
    <submittedName>
        <fullName evidence="2">GNAT family N-acetyltransferase</fullName>
    </submittedName>
</protein>
<proteinExistence type="predicted"/>
<dbReference type="RefSeq" id="WP_099613696.1">
    <property type="nucleotide sequence ID" value="NZ_KZ319368.1"/>
</dbReference>
<evidence type="ECO:0000259" key="1">
    <source>
        <dbReference type="Pfam" id="PF13480"/>
    </source>
</evidence>
<comment type="caution">
    <text evidence="2">The sequence shown here is derived from an EMBL/GenBank/DDBJ whole genome shotgun (WGS) entry which is preliminary data.</text>
</comment>
<accession>A0A2G1UPW2</accession>
<dbReference type="SUPFAM" id="SSF55729">
    <property type="entry name" value="Acyl-CoA N-acyltransferases (Nat)"/>
    <property type="match status" value="1"/>
</dbReference>